<protein>
    <submittedName>
        <fullName evidence="1">Uncharacterized protein</fullName>
    </submittedName>
</protein>
<gene>
    <name evidence="1" type="ORF">B5F17_06755</name>
</gene>
<sequence length="82" mass="9265">MRNVYKKWKINSAKMNKAICAEWDGKLRVLSRDSTTRTGTSERLFVFSDMQGKNRDNPGQMDKKIPVSFDTGIFLACSAGLC</sequence>
<evidence type="ECO:0000313" key="1">
    <source>
        <dbReference type="EMBL" id="OUP52929.1"/>
    </source>
</evidence>
<dbReference type="Proteomes" id="UP000195897">
    <property type="component" value="Unassembled WGS sequence"/>
</dbReference>
<dbReference type="AlphaFoldDB" id="A0A1Y4LBR4"/>
<proteinExistence type="predicted"/>
<accession>A0A1Y4LBR4</accession>
<comment type="caution">
    <text evidence="1">The sequence shown here is derived from an EMBL/GenBank/DDBJ whole genome shotgun (WGS) entry which is preliminary data.</text>
</comment>
<reference evidence="2" key="1">
    <citation type="submission" date="2017-04" db="EMBL/GenBank/DDBJ databases">
        <title>Function of individual gut microbiota members based on whole genome sequencing of pure cultures obtained from chicken caecum.</title>
        <authorList>
            <person name="Medvecky M."/>
            <person name="Cejkova D."/>
            <person name="Polansky O."/>
            <person name="Karasova D."/>
            <person name="Kubasova T."/>
            <person name="Cizek A."/>
            <person name="Rychlik I."/>
        </authorList>
    </citation>
    <scope>NUCLEOTIDE SEQUENCE [LARGE SCALE GENOMIC DNA]</scope>
    <source>
        <strain evidence="2">An180</strain>
    </source>
</reference>
<evidence type="ECO:0000313" key="2">
    <source>
        <dbReference type="Proteomes" id="UP000195897"/>
    </source>
</evidence>
<organism evidence="1 2">
    <name type="scientific">Butyricicoccus pullicaecorum</name>
    <dbReference type="NCBI Taxonomy" id="501571"/>
    <lineage>
        <taxon>Bacteria</taxon>
        <taxon>Bacillati</taxon>
        <taxon>Bacillota</taxon>
        <taxon>Clostridia</taxon>
        <taxon>Eubacteriales</taxon>
        <taxon>Butyricicoccaceae</taxon>
        <taxon>Butyricicoccus</taxon>
    </lineage>
</organism>
<dbReference type="EMBL" id="NFKK01000006">
    <property type="protein sequence ID" value="OUP52929.1"/>
    <property type="molecule type" value="Genomic_DNA"/>
</dbReference>
<name>A0A1Y4LBR4_9FIRM</name>